<keyword evidence="2" id="KW-0614">Plasmid</keyword>
<accession>A0A0B5AYR5</accession>
<sequence length="128" mass="14408">MNKGYERKELYPIENVLSKILSTSMKKKAEGSVDFDGDGINMASQRYKVFKEKGTVCSSCGLKGLYFAKERSGNARRYHFNLYGLNDEGEEVMMTKDHIVPKSLGGTNELSNYQTMCEPCNMAKGKQI</sequence>
<dbReference type="InterPro" id="IPR003615">
    <property type="entry name" value="HNH_nuc"/>
</dbReference>
<dbReference type="Proteomes" id="UP000031449">
    <property type="component" value="Plasmid unnamed"/>
</dbReference>
<dbReference type="KEGG" id="jeo:JMA_38160"/>
<dbReference type="EMBL" id="CP009417">
    <property type="protein sequence ID" value="AJD93134.1"/>
    <property type="molecule type" value="Genomic_DNA"/>
</dbReference>
<keyword evidence="3" id="KW-1185">Reference proteome</keyword>
<proteinExistence type="predicted"/>
<dbReference type="HOGENOM" id="CLU_2046638_0_0_9"/>
<dbReference type="InterPro" id="IPR029471">
    <property type="entry name" value="HNH_5"/>
</dbReference>
<evidence type="ECO:0000313" key="3">
    <source>
        <dbReference type="Proteomes" id="UP000031449"/>
    </source>
</evidence>
<evidence type="ECO:0000259" key="1">
    <source>
        <dbReference type="Pfam" id="PF14279"/>
    </source>
</evidence>
<dbReference type="BioCyc" id="JESP1508404:G14D9-13100-MONOMER"/>
<geneLocation type="plasmid" evidence="3"/>
<dbReference type="AlphaFoldDB" id="A0A0B5AYR5"/>
<evidence type="ECO:0000313" key="2">
    <source>
        <dbReference type="EMBL" id="AJD93134.1"/>
    </source>
</evidence>
<gene>
    <name evidence="2" type="ORF">JMA_38160</name>
</gene>
<name>A0A0B5AYR5_9BACL</name>
<dbReference type="Pfam" id="PF14279">
    <property type="entry name" value="HNH_5"/>
    <property type="match status" value="1"/>
</dbReference>
<dbReference type="Gene3D" id="1.10.30.50">
    <property type="match status" value="1"/>
</dbReference>
<dbReference type="OrthoDB" id="9802901at2"/>
<feature type="domain" description="HNH endonuclease 5" evidence="1">
    <location>
        <begin position="91"/>
        <end position="127"/>
    </location>
</feature>
<reference evidence="2 3" key="1">
    <citation type="submission" date="2014-08" db="EMBL/GenBank/DDBJ databases">
        <title>Complete genome of a marine bacteria Jeotgalibacillus malaysiensis.</title>
        <authorList>
            <person name="Yaakop A.S."/>
            <person name="Chan K.-G."/>
            <person name="Goh K.M."/>
        </authorList>
    </citation>
    <scope>NUCLEOTIDE SEQUENCE [LARGE SCALE GENOMIC DNA]</scope>
    <source>
        <strain evidence="2 3">D5</strain>
        <plasmid evidence="3">Plasmid</plasmid>
    </source>
</reference>
<protein>
    <recommendedName>
        <fullName evidence="1">HNH endonuclease 5 domain-containing protein</fullName>
    </recommendedName>
</protein>
<organism evidence="2 3">
    <name type="scientific">Jeotgalibacillus malaysiensis</name>
    <dbReference type="NCBI Taxonomy" id="1508404"/>
    <lineage>
        <taxon>Bacteria</taxon>
        <taxon>Bacillati</taxon>
        <taxon>Bacillota</taxon>
        <taxon>Bacilli</taxon>
        <taxon>Bacillales</taxon>
        <taxon>Caryophanaceae</taxon>
        <taxon>Jeotgalibacillus</taxon>
    </lineage>
</organism>
<dbReference type="CDD" id="cd00085">
    <property type="entry name" value="HNHc"/>
    <property type="match status" value="1"/>
</dbReference>